<organism evidence="2 3">
    <name type="scientific">Clostridium algifaecis</name>
    <dbReference type="NCBI Taxonomy" id="1472040"/>
    <lineage>
        <taxon>Bacteria</taxon>
        <taxon>Bacillati</taxon>
        <taxon>Bacillota</taxon>
        <taxon>Clostridia</taxon>
        <taxon>Eubacteriales</taxon>
        <taxon>Clostridiaceae</taxon>
        <taxon>Clostridium</taxon>
    </lineage>
</organism>
<feature type="transmembrane region" description="Helical" evidence="1">
    <location>
        <begin position="12"/>
        <end position="31"/>
    </location>
</feature>
<evidence type="ECO:0000256" key="1">
    <source>
        <dbReference type="SAM" id="Phobius"/>
    </source>
</evidence>
<keyword evidence="1" id="KW-1133">Transmembrane helix</keyword>
<evidence type="ECO:0000313" key="3">
    <source>
        <dbReference type="Proteomes" id="UP001519307"/>
    </source>
</evidence>
<dbReference type="EMBL" id="JAGGLM010000025">
    <property type="protein sequence ID" value="MBP2033892.1"/>
    <property type="molecule type" value="Genomic_DNA"/>
</dbReference>
<gene>
    <name evidence="2" type="ORF">J2Z42_002605</name>
</gene>
<keyword evidence="1" id="KW-0472">Membrane</keyword>
<reference evidence="2 3" key="1">
    <citation type="submission" date="2021-03" db="EMBL/GenBank/DDBJ databases">
        <title>Genomic Encyclopedia of Type Strains, Phase IV (KMG-IV): sequencing the most valuable type-strain genomes for metagenomic binning, comparative biology and taxonomic classification.</title>
        <authorList>
            <person name="Goeker M."/>
        </authorList>
    </citation>
    <scope>NUCLEOTIDE SEQUENCE [LARGE SCALE GENOMIC DNA]</scope>
    <source>
        <strain evidence="2 3">DSM 28783</strain>
    </source>
</reference>
<keyword evidence="3" id="KW-1185">Reference proteome</keyword>
<protein>
    <submittedName>
        <fullName evidence="2">Uncharacterized protein</fullName>
    </submittedName>
</protein>
<keyword evidence="1" id="KW-0812">Transmembrane</keyword>
<sequence>MIVPTILKNTIGASNMWMVFLPAIIGGIFAMKFTTALSDRGFYVLVYLF</sequence>
<accession>A0ABS4KV40</accession>
<name>A0ABS4KV40_9CLOT</name>
<evidence type="ECO:0000313" key="2">
    <source>
        <dbReference type="EMBL" id="MBP2033892.1"/>
    </source>
</evidence>
<comment type="caution">
    <text evidence="2">The sequence shown here is derived from an EMBL/GenBank/DDBJ whole genome shotgun (WGS) entry which is preliminary data.</text>
</comment>
<proteinExistence type="predicted"/>
<dbReference type="Proteomes" id="UP001519307">
    <property type="component" value="Unassembled WGS sequence"/>
</dbReference>